<feature type="transmembrane region" description="Helical" evidence="2">
    <location>
        <begin position="21"/>
        <end position="42"/>
    </location>
</feature>
<feature type="transmembrane region" description="Helical" evidence="2">
    <location>
        <begin position="304"/>
        <end position="327"/>
    </location>
</feature>
<feature type="transmembrane region" description="Helical" evidence="2">
    <location>
        <begin position="559"/>
        <end position="576"/>
    </location>
</feature>
<proteinExistence type="predicted"/>
<organism evidence="4">
    <name type="scientific">hydrothermal vent metagenome</name>
    <dbReference type="NCBI Taxonomy" id="652676"/>
    <lineage>
        <taxon>unclassified sequences</taxon>
        <taxon>metagenomes</taxon>
        <taxon>ecological metagenomes</taxon>
    </lineage>
</organism>
<evidence type="ECO:0000256" key="1">
    <source>
        <dbReference type="ARBA" id="ARBA00022801"/>
    </source>
</evidence>
<keyword evidence="2" id="KW-0472">Membrane</keyword>
<dbReference type="InterPro" id="IPR050261">
    <property type="entry name" value="FrsA_esterase"/>
</dbReference>
<dbReference type="SUPFAM" id="SSF53474">
    <property type="entry name" value="alpha/beta-Hydrolases"/>
    <property type="match status" value="1"/>
</dbReference>
<evidence type="ECO:0000259" key="3">
    <source>
        <dbReference type="Pfam" id="PF12146"/>
    </source>
</evidence>
<dbReference type="InterPro" id="IPR029058">
    <property type="entry name" value="AB_hydrolase_fold"/>
</dbReference>
<keyword evidence="2" id="KW-0812">Transmembrane</keyword>
<feature type="transmembrane region" description="Helical" evidence="2">
    <location>
        <begin position="495"/>
        <end position="520"/>
    </location>
</feature>
<name>A0A160TLM5_9ZZZZ</name>
<dbReference type="Gene3D" id="3.40.50.1820">
    <property type="entry name" value="alpha/beta hydrolase"/>
    <property type="match status" value="1"/>
</dbReference>
<feature type="transmembrane region" description="Helical" evidence="2">
    <location>
        <begin position="411"/>
        <end position="433"/>
    </location>
</feature>
<dbReference type="EMBL" id="CZQE01000197">
    <property type="protein sequence ID" value="CUS44967.1"/>
    <property type="molecule type" value="Genomic_DNA"/>
</dbReference>
<reference evidence="4" key="1">
    <citation type="submission" date="2015-10" db="EMBL/GenBank/DDBJ databases">
        <authorList>
            <person name="Gilbert D.G."/>
        </authorList>
    </citation>
    <scope>NUCLEOTIDE SEQUENCE</scope>
</reference>
<dbReference type="GO" id="GO:0016788">
    <property type="term" value="F:hydrolase activity, acting on ester bonds"/>
    <property type="evidence" value="ECO:0007669"/>
    <property type="project" value="UniProtKB-ARBA"/>
</dbReference>
<dbReference type="PANTHER" id="PTHR22946:SF9">
    <property type="entry name" value="POLYKETIDE TRANSFERASE AF380"/>
    <property type="match status" value="1"/>
</dbReference>
<evidence type="ECO:0000313" key="4">
    <source>
        <dbReference type="EMBL" id="CUS44967.1"/>
    </source>
</evidence>
<sequence length="578" mass="61509">MDSQQQDSVGFEPPTVRRWPRWTLSAIGMVMILGGVLLASAIQTSGGIRMSDIRFNGADGTEMSALLYVPASATPTTLAPGILAVHGYINSRETQDGFAIEFARRGYVVLAMDQTGHGYSGGKAFSNGFGGPDGLAYLRSLPFVDKDQIGLEGHSMGGWTVLAAAAAMPDAYRAIVLEGSSTGAPYAKEGTPGWPRNLGLVYSRYDEFSQLMWGTGRAMDVGQSVKLKQLFGTPEAVQPGMLYGSIPAGTARYLVQPSTTHPGDHISAAAIGAATDWFARTLSGGHPRPAGDQIWFWKEIGTGLGLLGFVPLVLGLFDLLLALPFFASLRGNPVAAMPSRDARWWRGAAIAAVVPVLIFFPVFIAIFLLVPATAFLPQTVTTQVTVWALVGAGLTWLFGRRRPAGREAGIDWLRTILLALAVTLVAYLVLALVQCVLMTDLRFWIMAIKPPSVRQWLIALIYVVPMTFAFLMTGRVLSSLTVAGDRGVARYLSPMLVLCGGFAVLLALVYGAFFATGTLATGFDPLSTIIAIQFVPVLAAVAAVMTFGWSRTGSHRPGAVLAGMLITLYVVAGTATQG</sequence>
<protein>
    <recommendedName>
        <fullName evidence="3">Serine aminopeptidase S33 domain-containing protein</fullName>
    </recommendedName>
</protein>
<evidence type="ECO:0000256" key="2">
    <source>
        <dbReference type="SAM" id="Phobius"/>
    </source>
</evidence>
<keyword evidence="2" id="KW-1133">Transmembrane helix</keyword>
<keyword evidence="1" id="KW-0378">Hydrolase</keyword>
<feature type="transmembrane region" description="Helical" evidence="2">
    <location>
        <begin position="526"/>
        <end position="547"/>
    </location>
</feature>
<feature type="transmembrane region" description="Helical" evidence="2">
    <location>
        <begin position="453"/>
        <end position="474"/>
    </location>
</feature>
<dbReference type="Pfam" id="PF12146">
    <property type="entry name" value="Hydrolase_4"/>
    <property type="match status" value="1"/>
</dbReference>
<accession>A0A160TLM5</accession>
<dbReference type="InterPro" id="IPR022742">
    <property type="entry name" value="Hydrolase_4"/>
</dbReference>
<feature type="domain" description="Serine aminopeptidase S33" evidence="3">
    <location>
        <begin position="82"/>
        <end position="183"/>
    </location>
</feature>
<feature type="transmembrane region" description="Helical" evidence="2">
    <location>
        <begin position="380"/>
        <end position="399"/>
    </location>
</feature>
<gene>
    <name evidence="4" type="ORF">MGWOODY_Smn3740</name>
</gene>
<dbReference type="AlphaFoldDB" id="A0A160TLM5"/>
<dbReference type="PANTHER" id="PTHR22946">
    <property type="entry name" value="DIENELACTONE HYDROLASE DOMAIN-CONTAINING PROTEIN-RELATED"/>
    <property type="match status" value="1"/>
</dbReference>
<feature type="transmembrane region" description="Helical" evidence="2">
    <location>
        <begin position="348"/>
        <end position="374"/>
    </location>
</feature>